<evidence type="ECO:0000256" key="10">
    <source>
        <dbReference type="ARBA" id="ARBA00031082"/>
    </source>
</evidence>
<evidence type="ECO:0000256" key="1">
    <source>
        <dbReference type="ARBA" id="ARBA00005180"/>
    </source>
</evidence>
<evidence type="ECO:0000256" key="4">
    <source>
        <dbReference type="ARBA" id="ARBA00022533"/>
    </source>
</evidence>
<dbReference type="CDD" id="cd06223">
    <property type="entry name" value="PRTases_typeI"/>
    <property type="match status" value="1"/>
</dbReference>
<feature type="binding site" evidence="11">
    <location>
        <position position="198"/>
    </location>
    <ligand>
        <name>uracil</name>
        <dbReference type="ChEBI" id="CHEBI:17568"/>
    </ligand>
</feature>
<keyword evidence="7 11" id="KW-0547">Nucleotide-binding</keyword>
<dbReference type="NCBIfam" id="TIGR01091">
    <property type="entry name" value="upp"/>
    <property type="match status" value="1"/>
</dbReference>
<dbReference type="Gene3D" id="3.40.50.2020">
    <property type="match status" value="1"/>
</dbReference>
<comment type="function">
    <text evidence="11">Catalyzes the conversion of uracil and 5-phospho-alpha-D-ribose 1-diphosphate (PRPP) to UMP and diphosphate.</text>
</comment>
<comment type="activity regulation">
    <text evidence="11">Allosterically activated by GTP.</text>
</comment>
<feature type="domain" description="Phosphoribosyltransferase" evidence="12">
    <location>
        <begin position="12"/>
        <end position="212"/>
    </location>
</feature>
<evidence type="ECO:0000313" key="13">
    <source>
        <dbReference type="EMBL" id="WPB87588.1"/>
    </source>
</evidence>
<evidence type="ECO:0000256" key="6">
    <source>
        <dbReference type="ARBA" id="ARBA00022679"/>
    </source>
</evidence>
<evidence type="ECO:0000256" key="8">
    <source>
        <dbReference type="ARBA" id="ARBA00022842"/>
    </source>
</evidence>
<dbReference type="NCBIfam" id="NF001097">
    <property type="entry name" value="PRK00129.1"/>
    <property type="match status" value="1"/>
</dbReference>
<sequence length="213" mass="22714">MSQTRANFHTPRHALLRAKITRIRRQETDSATFRRVLAEIGAILASEALRDLPETTAAIETPVSRMEAPVLTQMEPCLVAILRAGLGLLEGARMVLPDAPVGHLGLVRDEQTLTPSEYVVRLPKDLARRGALVLDPMLATGGSAIQAIHRVKQAGAKVVRFACVVAAPEGVAALQAAHPDVAILAGALDERLNEHGYIVPGLGDAGDRCFGTE</sequence>
<dbReference type="Proteomes" id="UP001305521">
    <property type="component" value="Chromosome"/>
</dbReference>
<keyword evidence="5 11" id="KW-0328">Glycosyltransferase</keyword>
<dbReference type="PANTHER" id="PTHR32315:SF4">
    <property type="entry name" value="URACIL PHOSPHORIBOSYLTRANSFERASE, CHLOROPLASTIC"/>
    <property type="match status" value="1"/>
</dbReference>
<reference evidence="13 14" key="1">
    <citation type="submission" date="2023-11" db="EMBL/GenBank/DDBJ databases">
        <title>Arctic aerobic anoxygenic photoheterotroph Sediminicoccus rosea KRV36 adapts its photosynthesis to long days of polar summer.</title>
        <authorList>
            <person name="Tomasch J."/>
            <person name="Kopejtka K."/>
            <person name="Bily T."/>
            <person name="Gardiner A.T."/>
            <person name="Gardian Z."/>
            <person name="Shivaramu S."/>
            <person name="Koblizek M."/>
            <person name="Engelhardt F."/>
            <person name="Kaftan D."/>
        </authorList>
    </citation>
    <scope>NUCLEOTIDE SEQUENCE [LARGE SCALE GENOMIC DNA]</scope>
    <source>
        <strain evidence="13 14">R-30</strain>
    </source>
</reference>
<evidence type="ECO:0000256" key="11">
    <source>
        <dbReference type="HAMAP-Rule" id="MF_01218"/>
    </source>
</evidence>
<gene>
    <name evidence="11 13" type="primary">upp</name>
    <name evidence="13" type="ORF">R9Z33_12065</name>
</gene>
<dbReference type="GO" id="GO:0004845">
    <property type="term" value="F:uracil phosphoribosyltransferase activity"/>
    <property type="evidence" value="ECO:0007669"/>
    <property type="project" value="UniProtKB-EC"/>
</dbReference>
<dbReference type="HAMAP" id="MF_01218_B">
    <property type="entry name" value="Upp_B"/>
    <property type="match status" value="1"/>
</dbReference>
<comment type="similarity">
    <text evidence="2 11">Belongs to the UPRTase family.</text>
</comment>
<keyword evidence="6 11" id="KW-0808">Transferase</keyword>
<keyword evidence="9 11" id="KW-0342">GTP-binding</keyword>
<evidence type="ECO:0000256" key="2">
    <source>
        <dbReference type="ARBA" id="ARBA00009516"/>
    </source>
</evidence>
<evidence type="ECO:0000256" key="7">
    <source>
        <dbReference type="ARBA" id="ARBA00022741"/>
    </source>
</evidence>
<accession>A0ABZ0PPC2</accession>
<dbReference type="InterPro" id="IPR000836">
    <property type="entry name" value="PRTase_dom"/>
</dbReference>
<feature type="binding site" evidence="11">
    <location>
        <position position="83"/>
    </location>
    <ligand>
        <name>5-phospho-alpha-D-ribose 1-diphosphate</name>
        <dbReference type="ChEBI" id="CHEBI:58017"/>
    </ligand>
</feature>
<dbReference type="PANTHER" id="PTHR32315">
    <property type="entry name" value="ADENINE PHOSPHORIBOSYLTRANSFERASE"/>
    <property type="match status" value="1"/>
</dbReference>
<feature type="binding site" evidence="11">
    <location>
        <position position="204"/>
    </location>
    <ligand>
        <name>5-phospho-alpha-D-ribose 1-diphosphate</name>
        <dbReference type="ChEBI" id="CHEBI:58017"/>
    </ligand>
</feature>
<comment type="cofactor">
    <cofactor evidence="11">
        <name>Mg(2+)</name>
        <dbReference type="ChEBI" id="CHEBI:18420"/>
    </cofactor>
    <text evidence="11">Binds 1 Mg(2+) ion per subunit. The magnesium is bound as Mg-PRPP.</text>
</comment>
<name>A0ABZ0PPC2_9PROT</name>
<dbReference type="Pfam" id="PF14681">
    <property type="entry name" value="UPRTase"/>
    <property type="match status" value="1"/>
</dbReference>
<evidence type="ECO:0000256" key="9">
    <source>
        <dbReference type="ARBA" id="ARBA00023134"/>
    </source>
</evidence>
<dbReference type="SUPFAM" id="SSF53271">
    <property type="entry name" value="PRTase-like"/>
    <property type="match status" value="1"/>
</dbReference>
<feature type="binding site" evidence="11">
    <location>
        <begin position="135"/>
        <end position="143"/>
    </location>
    <ligand>
        <name>5-phospho-alpha-D-ribose 1-diphosphate</name>
        <dbReference type="ChEBI" id="CHEBI:58017"/>
    </ligand>
</feature>
<dbReference type="EMBL" id="CP137852">
    <property type="protein sequence ID" value="WPB87588.1"/>
    <property type="molecule type" value="Genomic_DNA"/>
</dbReference>
<evidence type="ECO:0000256" key="3">
    <source>
        <dbReference type="ARBA" id="ARBA00011894"/>
    </source>
</evidence>
<proteinExistence type="inferred from homology"/>
<feature type="binding site" evidence="11">
    <location>
        <begin position="203"/>
        <end position="205"/>
    </location>
    <ligand>
        <name>uracil</name>
        <dbReference type="ChEBI" id="CHEBI:17568"/>
    </ligand>
</feature>
<evidence type="ECO:0000259" key="12">
    <source>
        <dbReference type="Pfam" id="PF14681"/>
    </source>
</evidence>
<dbReference type="InterPro" id="IPR050054">
    <property type="entry name" value="UPRTase/APRTase"/>
</dbReference>
<dbReference type="InterPro" id="IPR034332">
    <property type="entry name" value="Upp_B"/>
</dbReference>
<feature type="binding site" evidence="11">
    <location>
        <position position="108"/>
    </location>
    <ligand>
        <name>5-phospho-alpha-D-ribose 1-diphosphate</name>
        <dbReference type="ChEBI" id="CHEBI:58017"/>
    </ligand>
</feature>
<organism evidence="13 14">
    <name type="scientific">Sediminicoccus rosea</name>
    <dbReference type="NCBI Taxonomy" id="1225128"/>
    <lineage>
        <taxon>Bacteria</taxon>
        <taxon>Pseudomonadati</taxon>
        <taxon>Pseudomonadota</taxon>
        <taxon>Alphaproteobacteria</taxon>
        <taxon>Acetobacterales</taxon>
        <taxon>Roseomonadaceae</taxon>
        <taxon>Sediminicoccus</taxon>
    </lineage>
</organism>
<comment type="pathway">
    <text evidence="1 11">Pyrimidine metabolism; UMP biosynthesis via salvage pathway; UMP from uracil: step 1/1.</text>
</comment>
<keyword evidence="14" id="KW-1185">Reference proteome</keyword>
<evidence type="ECO:0000256" key="5">
    <source>
        <dbReference type="ARBA" id="ARBA00022676"/>
    </source>
</evidence>
<keyword evidence="8 11" id="KW-0460">Magnesium</keyword>
<keyword evidence="4 11" id="KW-0021">Allosteric enzyme</keyword>
<dbReference type="InterPro" id="IPR005765">
    <property type="entry name" value="UPRT"/>
</dbReference>
<protein>
    <recommendedName>
        <fullName evidence="3 11">Uracil phosphoribosyltransferase</fullName>
        <ecNumber evidence="3 11">2.4.2.9</ecNumber>
    </recommendedName>
    <alternativeName>
        <fullName evidence="10 11">UMP pyrophosphorylase</fullName>
    </alternativeName>
    <alternativeName>
        <fullName evidence="11">UPRTase</fullName>
    </alternativeName>
</protein>
<comment type="catalytic activity">
    <reaction evidence="11">
        <text>UMP + diphosphate = 5-phospho-alpha-D-ribose 1-diphosphate + uracil</text>
        <dbReference type="Rhea" id="RHEA:13017"/>
        <dbReference type="ChEBI" id="CHEBI:17568"/>
        <dbReference type="ChEBI" id="CHEBI:33019"/>
        <dbReference type="ChEBI" id="CHEBI:57865"/>
        <dbReference type="ChEBI" id="CHEBI:58017"/>
        <dbReference type="EC" id="2.4.2.9"/>
    </reaction>
</comment>
<dbReference type="RefSeq" id="WP_318651540.1">
    <property type="nucleotide sequence ID" value="NZ_CP137852.1"/>
</dbReference>
<evidence type="ECO:0000313" key="14">
    <source>
        <dbReference type="Proteomes" id="UP001305521"/>
    </source>
</evidence>
<dbReference type="InterPro" id="IPR029057">
    <property type="entry name" value="PRTase-like"/>
</dbReference>
<dbReference type="EC" id="2.4.2.9" evidence="3 11"/>